<accession>A0AA40BWJ6</accession>
<feature type="region of interest" description="Disordered" evidence="1">
    <location>
        <begin position="257"/>
        <end position="276"/>
    </location>
</feature>
<dbReference type="EMBL" id="JAULSU010000005">
    <property type="protein sequence ID" value="KAK0616386.1"/>
    <property type="molecule type" value="Genomic_DNA"/>
</dbReference>
<reference evidence="2" key="1">
    <citation type="submission" date="2023-06" db="EMBL/GenBank/DDBJ databases">
        <title>Genome-scale phylogeny and comparative genomics of the fungal order Sordariales.</title>
        <authorList>
            <consortium name="Lawrence Berkeley National Laboratory"/>
            <person name="Hensen N."/>
            <person name="Bonometti L."/>
            <person name="Westerberg I."/>
            <person name="Brannstrom I.O."/>
            <person name="Guillou S."/>
            <person name="Cros-Aarteil S."/>
            <person name="Calhoun S."/>
            <person name="Haridas S."/>
            <person name="Kuo A."/>
            <person name="Mondo S."/>
            <person name="Pangilinan J."/>
            <person name="Riley R."/>
            <person name="Labutti K."/>
            <person name="Andreopoulos B."/>
            <person name="Lipzen A."/>
            <person name="Chen C."/>
            <person name="Yanf M."/>
            <person name="Daum C."/>
            <person name="Ng V."/>
            <person name="Clum A."/>
            <person name="Steindorff A."/>
            <person name="Ohm R."/>
            <person name="Martin F."/>
            <person name="Silar P."/>
            <person name="Natvig D."/>
            <person name="Lalanne C."/>
            <person name="Gautier V."/>
            <person name="Ament-Velasquez S.L."/>
            <person name="Kruys A."/>
            <person name="Hutchinson M.I."/>
            <person name="Powell A.J."/>
            <person name="Barry K."/>
            <person name="Miller A.N."/>
            <person name="Grigoriev I.V."/>
            <person name="Debuchy R."/>
            <person name="Gladieux P."/>
            <person name="Thoren M.H."/>
            <person name="Johannesson H."/>
        </authorList>
    </citation>
    <scope>NUCLEOTIDE SEQUENCE</scope>
    <source>
        <strain evidence="2">CBS 606.72</strain>
    </source>
</reference>
<evidence type="ECO:0000256" key="1">
    <source>
        <dbReference type="SAM" id="MobiDB-lite"/>
    </source>
</evidence>
<name>A0AA40BWJ6_9PEZI</name>
<dbReference type="AlphaFoldDB" id="A0AA40BWJ6"/>
<dbReference type="Proteomes" id="UP001175000">
    <property type="component" value="Unassembled WGS sequence"/>
</dbReference>
<proteinExistence type="predicted"/>
<evidence type="ECO:0000313" key="2">
    <source>
        <dbReference type="EMBL" id="KAK0616386.1"/>
    </source>
</evidence>
<keyword evidence="3" id="KW-1185">Reference proteome</keyword>
<evidence type="ECO:0000313" key="3">
    <source>
        <dbReference type="Proteomes" id="UP001175000"/>
    </source>
</evidence>
<feature type="compositionally biased region" description="Basic residues" evidence="1">
    <location>
        <begin position="267"/>
        <end position="276"/>
    </location>
</feature>
<gene>
    <name evidence="2" type="ORF">B0T14DRAFT_567994</name>
</gene>
<protein>
    <submittedName>
        <fullName evidence="2">Uncharacterized protein</fullName>
    </submittedName>
</protein>
<comment type="caution">
    <text evidence="2">The sequence shown here is derived from an EMBL/GenBank/DDBJ whole genome shotgun (WGS) entry which is preliminary data.</text>
</comment>
<sequence>MRSARQDLISTSRHLGELSSTFDLLGNDNTGGLPEAHRSPVRSILASCDRGPAKWAFSGKREVDELNRELETHLRTLGLAVEATTLALAHNIQDDTGAIRVDAARILDEIAKPRADLQLTATPDRAAGCIVSSTKGPTFILNRYLGSLTEYAKTAVDDAWVCNGGELSTIQGLPFSDEEDYIDRDDRAPYMYNMTSDSTSRAVFTTSIAKTANGETRLVVLCRMDSSSPFRTVLCTAKASRGTFWCVGDNRLRDPKPPGGLQARLQNRNRKSTRVF</sequence>
<organism evidence="2 3">
    <name type="scientific">Immersiella caudata</name>
    <dbReference type="NCBI Taxonomy" id="314043"/>
    <lineage>
        <taxon>Eukaryota</taxon>
        <taxon>Fungi</taxon>
        <taxon>Dikarya</taxon>
        <taxon>Ascomycota</taxon>
        <taxon>Pezizomycotina</taxon>
        <taxon>Sordariomycetes</taxon>
        <taxon>Sordariomycetidae</taxon>
        <taxon>Sordariales</taxon>
        <taxon>Lasiosphaeriaceae</taxon>
        <taxon>Immersiella</taxon>
    </lineage>
</organism>